<evidence type="ECO:0000313" key="2">
    <source>
        <dbReference type="EMBL" id="RNA39260.1"/>
    </source>
</evidence>
<protein>
    <submittedName>
        <fullName evidence="2">Ubiquitin carboxyl-terminal hydrolase 7 isoform X1</fullName>
    </submittedName>
</protein>
<dbReference type="OrthoDB" id="289038at2759"/>
<gene>
    <name evidence="2" type="ORF">BpHYR1_025644</name>
</gene>
<dbReference type="Proteomes" id="UP000276133">
    <property type="component" value="Unassembled WGS sequence"/>
</dbReference>
<dbReference type="EMBL" id="REGN01000772">
    <property type="protein sequence ID" value="RNA39260.1"/>
    <property type="molecule type" value="Genomic_DNA"/>
</dbReference>
<evidence type="ECO:0000313" key="3">
    <source>
        <dbReference type="Proteomes" id="UP000276133"/>
    </source>
</evidence>
<reference evidence="2 3" key="1">
    <citation type="journal article" date="2018" name="Sci. Rep.">
        <title>Genomic signatures of local adaptation to the degree of environmental predictability in rotifers.</title>
        <authorList>
            <person name="Franch-Gras L."/>
            <person name="Hahn C."/>
            <person name="Garcia-Roger E.M."/>
            <person name="Carmona M.J."/>
            <person name="Serra M."/>
            <person name="Gomez A."/>
        </authorList>
    </citation>
    <scope>NUCLEOTIDE SEQUENCE [LARGE SCALE GENOMIC DNA]</scope>
    <source>
        <strain evidence="2">HYR1</strain>
    </source>
</reference>
<dbReference type="InterPro" id="IPR008974">
    <property type="entry name" value="TRAF-like"/>
</dbReference>
<dbReference type="STRING" id="10195.A0A3M7SUJ7"/>
<keyword evidence="2" id="KW-0378">Hydrolase</keyword>
<dbReference type="Gene3D" id="2.60.210.10">
    <property type="entry name" value="Apoptosis, Tumor Necrosis Factor Receptor Associated Protein 2, Chain A"/>
    <property type="match status" value="1"/>
</dbReference>
<keyword evidence="3" id="KW-1185">Reference proteome</keyword>
<name>A0A3M7SUJ7_BRAPC</name>
<accession>A0A3M7SUJ7</accession>
<dbReference type="PROSITE" id="PS50144">
    <property type="entry name" value="MATH"/>
    <property type="match status" value="1"/>
</dbReference>
<sequence length="362" mass="42599">MENEIIILPCGYSAKYKDVFYSIAKFPCPVCIKHDITRQECLNMTKNKMLINEINLNLKRNQYEELMKEFENCKNLPKHYIDESYDCVKREVDLRREEIKALLNKKIDDYHDGLLKKIDMERDIKLKDVEEKIKQAEAFDLNSLNVDTNLDVYSKLDFYEKNNIKIDIGIGLIKNILEDFKEPKLKLTDSTDNINFSELFGELYSVEETSIILDKDEFDYDSRTEATIKLKINSFSQLKDKKNLRICSKKCIVQNFEWYIMIRLNEEDGKMGFFLHCNSKGESNKFPVNTNVVLSLLNKSDSKKDLSRKYERLFTQIKQSWGYPDFTTINEIMNPTKAYYDANEDLVTLKATVKAELPQKIF</sequence>
<dbReference type="InterPro" id="IPR002083">
    <property type="entry name" value="MATH/TRAF_dom"/>
</dbReference>
<evidence type="ECO:0000259" key="1">
    <source>
        <dbReference type="PROSITE" id="PS50144"/>
    </source>
</evidence>
<feature type="domain" description="MATH" evidence="1">
    <location>
        <begin position="225"/>
        <end position="353"/>
    </location>
</feature>
<dbReference type="AlphaFoldDB" id="A0A3M7SUJ7"/>
<dbReference type="GO" id="GO:0016787">
    <property type="term" value="F:hydrolase activity"/>
    <property type="evidence" value="ECO:0007669"/>
    <property type="project" value="UniProtKB-KW"/>
</dbReference>
<dbReference type="SUPFAM" id="SSF49599">
    <property type="entry name" value="TRAF domain-like"/>
    <property type="match status" value="1"/>
</dbReference>
<proteinExistence type="predicted"/>
<organism evidence="2 3">
    <name type="scientific">Brachionus plicatilis</name>
    <name type="common">Marine rotifer</name>
    <name type="synonym">Brachionus muelleri</name>
    <dbReference type="NCBI Taxonomy" id="10195"/>
    <lineage>
        <taxon>Eukaryota</taxon>
        <taxon>Metazoa</taxon>
        <taxon>Spiralia</taxon>
        <taxon>Gnathifera</taxon>
        <taxon>Rotifera</taxon>
        <taxon>Eurotatoria</taxon>
        <taxon>Monogononta</taxon>
        <taxon>Pseudotrocha</taxon>
        <taxon>Ploima</taxon>
        <taxon>Brachionidae</taxon>
        <taxon>Brachionus</taxon>
    </lineage>
</organism>
<comment type="caution">
    <text evidence="2">The sequence shown here is derived from an EMBL/GenBank/DDBJ whole genome shotgun (WGS) entry which is preliminary data.</text>
</comment>
<dbReference type="Pfam" id="PF22486">
    <property type="entry name" value="MATH_2"/>
    <property type="match status" value="1"/>
</dbReference>
<dbReference type="SMART" id="SM00061">
    <property type="entry name" value="MATH"/>
    <property type="match status" value="1"/>
</dbReference>